<evidence type="ECO:0000313" key="2">
    <source>
        <dbReference type="EMBL" id="MDO1448351.1"/>
    </source>
</evidence>
<accession>A0ABT8R8C4</accession>
<keyword evidence="3" id="KW-1185">Reference proteome</keyword>
<dbReference type="Proteomes" id="UP001168528">
    <property type="component" value="Unassembled WGS sequence"/>
</dbReference>
<gene>
    <name evidence="2" type="ORF">Q0590_18895</name>
</gene>
<comment type="caution">
    <text evidence="2">The sequence shown here is derived from an EMBL/GenBank/DDBJ whole genome shotgun (WGS) entry which is preliminary data.</text>
</comment>
<keyword evidence="1" id="KW-1133">Transmembrane helix</keyword>
<keyword evidence="1" id="KW-0472">Membrane</keyword>
<sequence>MTPNSFVKIINTSSSKNFSFSTTLLMVCLFFLTSCNVDASFGYALGGTFAVMLVGLVIATFVTGRNKKKSGEK</sequence>
<evidence type="ECO:0000313" key="3">
    <source>
        <dbReference type="Proteomes" id="UP001168528"/>
    </source>
</evidence>
<organism evidence="2 3">
    <name type="scientific">Rhodocytophaga aerolata</name>
    <dbReference type="NCBI Taxonomy" id="455078"/>
    <lineage>
        <taxon>Bacteria</taxon>
        <taxon>Pseudomonadati</taxon>
        <taxon>Bacteroidota</taxon>
        <taxon>Cytophagia</taxon>
        <taxon>Cytophagales</taxon>
        <taxon>Rhodocytophagaceae</taxon>
        <taxon>Rhodocytophaga</taxon>
    </lineage>
</organism>
<protein>
    <recommendedName>
        <fullName evidence="4">Phosphatidate cytidylyltransferase</fullName>
    </recommendedName>
</protein>
<reference evidence="2" key="1">
    <citation type="submission" date="2023-07" db="EMBL/GenBank/DDBJ databases">
        <title>The genome sequence of Rhodocytophaga aerolata KACC 12507.</title>
        <authorList>
            <person name="Zhang X."/>
        </authorList>
    </citation>
    <scope>NUCLEOTIDE SEQUENCE</scope>
    <source>
        <strain evidence="2">KACC 12507</strain>
    </source>
</reference>
<dbReference type="EMBL" id="JAUKPO010000011">
    <property type="protein sequence ID" value="MDO1448351.1"/>
    <property type="molecule type" value="Genomic_DNA"/>
</dbReference>
<name>A0ABT8R8C4_9BACT</name>
<evidence type="ECO:0000256" key="1">
    <source>
        <dbReference type="SAM" id="Phobius"/>
    </source>
</evidence>
<evidence type="ECO:0008006" key="4">
    <source>
        <dbReference type="Google" id="ProtNLM"/>
    </source>
</evidence>
<feature type="transmembrane region" description="Helical" evidence="1">
    <location>
        <begin position="45"/>
        <end position="64"/>
    </location>
</feature>
<dbReference type="RefSeq" id="WP_302039153.1">
    <property type="nucleotide sequence ID" value="NZ_JAUKPO010000011.1"/>
</dbReference>
<proteinExistence type="predicted"/>
<keyword evidence="1" id="KW-0812">Transmembrane</keyword>